<keyword evidence="3 4" id="KW-0067">ATP-binding</keyword>
<reference evidence="6 7" key="1">
    <citation type="submission" date="2019-06" db="EMBL/GenBank/DDBJ databases">
        <title>Sequencing the genomes of 1000 actinobacteria strains.</title>
        <authorList>
            <person name="Klenk H.-P."/>
        </authorList>
    </citation>
    <scope>NUCLEOTIDE SEQUENCE [LARGE SCALE GENOMIC DNA]</scope>
    <source>
        <strain evidence="6 7">DSM 44826</strain>
    </source>
</reference>
<dbReference type="Pfam" id="PF18130">
    <property type="entry name" value="ATPgrasp_N"/>
    <property type="match status" value="1"/>
</dbReference>
<keyword evidence="2 4" id="KW-0547">Nucleotide-binding</keyword>
<comment type="caution">
    <text evidence="6">The sequence shown here is derived from an EMBL/GenBank/DDBJ whole genome shotgun (WGS) entry which is preliminary data.</text>
</comment>
<dbReference type="GO" id="GO:0046872">
    <property type="term" value="F:metal ion binding"/>
    <property type="evidence" value="ECO:0007669"/>
    <property type="project" value="InterPro"/>
</dbReference>
<dbReference type="Gene3D" id="3.40.50.20">
    <property type="match status" value="1"/>
</dbReference>
<evidence type="ECO:0000256" key="4">
    <source>
        <dbReference type="PROSITE-ProRule" id="PRU00409"/>
    </source>
</evidence>
<evidence type="ECO:0000256" key="2">
    <source>
        <dbReference type="ARBA" id="ARBA00022741"/>
    </source>
</evidence>
<evidence type="ECO:0000259" key="5">
    <source>
        <dbReference type="PROSITE" id="PS50975"/>
    </source>
</evidence>
<proteinExistence type="predicted"/>
<dbReference type="Proteomes" id="UP000317940">
    <property type="component" value="Unassembled WGS sequence"/>
</dbReference>
<evidence type="ECO:0000256" key="1">
    <source>
        <dbReference type="ARBA" id="ARBA00022598"/>
    </source>
</evidence>
<dbReference type="Gene3D" id="3.30.470.20">
    <property type="entry name" value="ATP-grasp fold, B domain"/>
    <property type="match status" value="1"/>
</dbReference>
<dbReference type="EMBL" id="VIWT01000001">
    <property type="protein sequence ID" value="TWF97120.1"/>
    <property type="molecule type" value="Genomic_DNA"/>
</dbReference>
<protein>
    <submittedName>
        <fullName evidence="6">Biotin carboxylase</fullName>
    </submittedName>
</protein>
<dbReference type="AlphaFoldDB" id="A0A561UCN8"/>
<evidence type="ECO:0000256" key="3">
    <source>
        <dbReference type="ARBA" id="ARBA00022840"/>
    </source>
</evidence>
<dbReference type="PROSITE" id="PS50975">
    <property type="entry name" value="ATP_GRASP"/>
    <property type="match status" value="1"/>
</dbReference>
<organism evidence="6 7">
    <name type="scientific">Kitasatospora viridis</name>
    <dbReference type="NCBI Taxonomy" id="281105"/>
    <lineage>
        <taxon>Bacteria</taxon>
        <taxon>Bacillati</taxon>
        <taxon>Actinomycetota</taxon>
        <taxon>Actinomycetes</taxon>
        <taxon>Kitasatosporales</taxon>
        <taxon>Streptomycetaceae</taxon>
        <taxon>Kitasatospora</taxon>
    </lineage>
</organism>
<name>A0A561UCN8_9ACTN</name>
<gene>
    <name evidence="6" type="ORF">FHX73_11895</name>
</gene>
<accession>A0A561UCN8</accession>
<dbReference type="InterPro" id="IPR040570">
    <property type="entry name" value="LAL_C2"/>
</dbReference>
<evidence type="ECO:0000313" key="7">
    <source>
        <dbReference type="Proteomes" id="UP000317940"/>
    </source>
</evidence>
<feature type="domain" description="ATP-grasp" evidence="5">
    <location>
        <begin position="88"/>
        <end position="288"/>
    </location>
</feature>
<dbReference type="PANTHER" id="PTHR43585">
    <property type="entry name" value="FUMIPYRROLE BIOSYNTHESIS PROTEIN C"/>
    <property type="match status" value="1"/>
</dbReference>
<dbReference type="InterPro" id="IPR052032">
    <property type="entry name" value="ATP-dep_AA_Ligase"/>
</dbReference>
<dbReference type="OrthoDB" id="24041at2"/>
<sequence>MVASYDADDRTLPDRVRQEAGELLVVDTNDEEALYRAAASAHGADPFAGVLAGFEFYVPVAARLAARLGLPGLPADSVEGVRDKAVMRAATAAAGLRVPRFAEVSDEAELASAATRVGFPCVLKPVDSAGSVHVSRADDAHQLLVAYRALADDRRPDMGRLTDGRALVEEYLDGPELSVEGCVGADGRVVVVALTHKVLGPEPSFVEIGHVVQADLPPATRRAVEDYVREVLGALRVTVGPFHCELRLVADEPVLIELAARLGGDRIPDLVEVATGVRLPELAVAAHTGLGVEALPSRAPQAKYAGIRFLTAPGESGRRTVEGLDRIAALPGVLETELTFDADTPLPGDQDYRSRVGHVLYTADSYQDALDLGGRITHGVTFVLPLA</sequence>
<evidence type="ECO:0000313" key="6">
    <source>
        <dbReference type="EMBL" id="TWF97120.1"/>
    </source>
</evidence>
<keyword evidence="1" id="KW-0436">Ligase</keyword>
<dbReference type="Pfam" id="PF13535">
    <property type="entry name" value="ATP-grasp_4"/>
    <property type="match status" value="1"/>
</dbReference>
<dbReference type="SUPFAM" id="SSF56059">
    <property type="entry name" value="Glutathione synthetase ATP-binding domain-like"/>
    <property type="match status" value="1"/>
</dbReference>
<dbReference type="PANTHER" id="PTHR43585:SF2">
    <property type="entry name" value="ATP-GRASP ENZYME FSQD"/>
    <property type="match status" value="1"/>
</dbReference>
<dbReference type="GO" id="GO:0005524">
    <property type="term" value="F:ATP binding"/>
    <property type="evidence" value="ECO:0007669"/>
    <property type="project" value="UniProtKB-UniRule"/>
</dbReference>
<dbReference type="Pfam" id="PF18603">
    <property type="entry name" value="LAL_C2"/>
    <property type="match status" value="1"/>
</dbReference>
<dbReference type="InterPro" id="IPR011761">
    <property type="entry name" value="ATP-grasp"/>
</dbReference>
<dbReference type="GO" id="GO:0016874">
    <property type="term" value="F:ligase activity"/>
    <property type="evidence" value="ECO:0007669"/>
    <property type="project" value="UniProtKB-KW"/>
</dbReference>
<keyword evidence="7" id="KW-1185">Reference proteome</keyword>
<dbReference type="InterPro" id="IPR041472">
    <property type="entry name" value="BL00235/CARNS1_N"/>
</dbReference>